<evidence type="ECO:0000313" key="2">
    <source>
        <dbReference type="Proteomes" id="UP000014065"/>
    </source>
</evidence>
<dbReference type="AlphaFoldDB" id="S2EUY2"/>
<dbReference type="Gene3D" id="1.10.3210.10">
    <property type="entry name" value="Hypothetical protein af1432"/>
    <property type="match status" value="1"/>
</dbReference>
<dbReference type="Pfam" id="PF13328">
    <property type="entry name" value="HD_4"/>
    <property type="match status" value="1"/>
</dbReference>
<protein>
    <submittedName>
        <fullName evidence="1">GTP diphosphokinase domain protein</fullName>
    </submittedName>
</protein>
<gene>
    <name evidence="1" type="ORF">BG20_I2421</name>
</gene>
<sequence>MMDDTEEMVLNAKKFAQDKHKNQKRNDGVTPYVVHLEGVVTRLKNLGISDKESLCAAWLHDILEATDVTFDQINERFGREVAVIVLSLTKDQKIPKKDRETQYINQLKNASFQTKIIKLCDISANLKDLSNAPISKTQKNKQIKKILHYLRIIKNDIAEKKSTYPKIQEIIDGINTICIKFKQKPIFI</sequence>
<keyword evidence="1" id="KW-0418">Kinase</keyword>
<accession>S2EUY2</accession>
<proteinExistence type="predicted"/>
<dbReference type="InterPro" id="IPR052194">
    <property type="entry name" value="MESH1"/>
</dbReference>
<reference evidence="1 2" key="1">
    <citation type="journal article" date="2012" name="J. Bacteriol.">
        <title>Genome Sequence of "Candidatus Nitrosoarchaeum limnia" BG20, a Low-Salinity Ammonia-Oxidizing Archaeon from the San Francisco Bay Estuary.</title>
        <authorList>
            <person name="Mosier A.C."/>
            <person name="Allen E.E."/>
            <person name="Kim M."/>
            <person name="Ferriera S."/>
            <person name="Francis C.A."/>
        </authorList>
    </citation>
    <scope>NUCLEOTIDE SEQUENCE [LARGE SCALE GENOMIC DNA]</scope>
    <source>
        <strain evidence="1 2">BG20</strain>
    </source>
</reference>
<dbReference type="PANTHER" id="PTHR46246:SF1">
    <property type="entry name" value="GUANOSINE-3',5'-BIS(DIPHOSPHATE) 3'-PYROPHOSPHOHYDROLASE MESH1"/>
    <property type="match status" value="1"/>
</dbReference>
<comment type="caution">
    <text evidence="1">The sequence shown here is derived from an EMBL/GenBank/DDBJ whole genome shotgun (WGS) entry which is preliminary data.</text>
</comment>
<organism evidence="1 2">
    <name type="scientific">Candidatus Nitrosarchaeum limnium BG20</name>
    <dbReference type="NCBI Taxonomy" id="859192"/>
    <lineage>
        <taxon>Archaea</taxon>
        <taxon>Nitrososphaerota</taxon>
        <taxon>Nitrososphaeria</taxon>
        <taxon>Nitrosopumilales</taxon>
        <taxon>Nitrosopumilaceae</taxon>
        <taxon>Nitrosarchaeum</taxon>
    </lineage>
</organism>
<dbReference type="EMBL" id="AHJG01000105">
    <property type="protein sequence ID" value="EPA06089.1"/>
    <property type="molecule type" value="Genomic_DNA"/>
</dbReference>
<dbReference type="GO" id="GO:0008893">
    <property type="term" value="F:guanosine-3',5'-bis(diphosphate) 3'-diphosphatase activity"/>
    <property type="evidence" value="ECO:0007669"/>
    <property type="project" value="TreeGrafter"/>
</dbReference>
<name>S2EUY2_9ARCH</name>
<dbReference type="SUPFAM" id="SSF109604">
    <property type="entry name" value="HD-domain/PDEase-like"/>
    <property type="match status" value="1"/>
</dbReference>
<dbReference type="Proteomes" id="UP000014065">
    <property type="component" value="Unassembled WGS sequence"/>
</dbReference>
<dbReference type="GO" id="GO:0016301">
    <property type="term" value="F:kinase activity"/>
    <property type="evidence" value="ECO:0007669"/>
    <property type="project" value="UniProtKB-KW"/>
</dbReference>
<keyword evidence="2" id="KW-1185">Reference proteome</keyword>
<dbReference type="PANTHER" id="PTHR46246">
    <property type="entry name" value="GUANOSINE-3',5'-BIS(DIPHOSPHATE) 3'-PYROPHOSPHOHYDROLASE MESH1"/>
    <property type="match status" value="1"/>
</dbReference>
<evidence type="ECO:0000313" key="1">
    <source>
        <dbReference type="EMBL" id="EPA06089.1"/>
    </source>
</evidence>
<keyword evidence="1" id="KW-0808">Transferase</keyword>